<comment type="caution">
    <text evidence="4">The sequence shown here is derived from an EMBL/GenBank/DDBJ whole genome shotgun (WGS) entry which is preliminary data.</text>
</comment>
<dbReference type="Pfam" id="PF10646">
    <property type="entry name" value="Germane"/>
    <property type="match status" value="1"/>
</dbReference>
<dbReference type="EMBL" id="VSSQ01000666">
    <property type="protein sequence ID" value="MPL99425.1"/>
    <property type="molecule type" value="Genomic_DNA"/>
</dbReference>
<keyword evidence="2" id="KW-1133">Transmembrane helix</keyword>
<gene>
    <name evidence="4" type="ORF">SDC9_45643</name>
</gene>
<feature type="transmembrane region" description="Helical" evidence="2">
    <location>
        <begin position="52"/>
        <end position="77"/>
    </location>
</feature>
<keyword evidence="2" id="KW-0812">Transmembrane</keyword>
<evidence type="ECO:0000256" key="2">
    <source>
        <dbReference type="SAM" id="Phobius"/>
    </source>
</evidence>
<protein>
    <recommendedName>
        <fullName evidence="3">GerMN domain-containing protein</fullName>
    </recommendedName>
</protein>
<evidence type="ECO:0000313" key="4">
    <source>
        <dbReference type="EMBL" id="MPL99425.1"/>
    </source>
</evidence>
<proteinExistence type="predicted"/>
<evidence type="ECO:0000259" key="3">
    <source>
        <dbReference type="SMART" id="SM00909"/>
    </source>
</evidence>
<dbReference type="AlphaFoldDB" id="A0A644W6M4"/>
<feature type="region of interest" description="Disordered" evidence="1">
    <location>
        <begin position="1"/>
        <end position="40"/>
    </location>
</feature>
<accession>A0A644W6M4</accession>
<feature type="domain" description="GerMN" evidence="3">
    <location>
        <begin position="141"/>
        <end position="226"/>
    </location>
</feature>
<organism evidence="4">
    <name type="scientific">bioreactor metagenome</name>
    <dbReference type="NCBI Taxonomy" id="1076179"/>
    <lineage>
        <taxon>unclassified sequences</taxon>
        <taxon>metagenomes</taxon>
        <taxon>ecological metagenomes</taxon>
    </lineage>
</organism>
<evidence type="ECO:0000256" key="1">
    <source>
        <dbReference type="SAM" id="MobiDB-lite"/>
    </source>
</evidence>
<sequence length="238" mass="26959">MPRKYDDYDDGFEVRRREPEEEPFPLREERRPVRRRRTEEPETKKAPLLIRIIAWLAVVAFCFVAGYVGTSFALRMLNKKDILMRKDVVSDRQEAKGVLEDGSAEIRVNARKVAFTVYFPREGAIASEKTDILSGIMEDDIRHVFGKILSLVPGSFSPDMKVLNVFRSGDTLFLNLNGPFISSLTKLGAKESTLFITTVVRTITENFPPLTKVRFLVNGKVAGKGTPVDLTVPWQLPQ</sequence>
<keyword evidence="2" id="KW-0472">Membrane</keyword>
<name>A0A644W6M4_9ZZZZ</name>
<dbReference type="SMART" id="SM00909">
    <property type="entry name" value="Germane"/>
    <property type="match status" value="1"/>
</dbReference>
<reference evidence="4" key="1">
    <citation type="submission" date="2019-08" db="EMBL/GenBank/DDBJ databases">
        <authorList>
            <person name="Kucharzyk K."/>
            <person name="Murdoch R.W."/>
            <person name="Higgins S."/>
            <person name="Loffler F."/>
        </authorList>
    </citation>
    <scope>NUCLEOTIDE SEQUENCE</scope>
</reference>
<dbReference type="InterPro" id="IPR019606">
    <property type="entry name" value="GerMN"/>
</dbReference>